<organism evidence="1">
    <name type="scientific">viral metagenome</name>
    <dbReference type="NCBI Taxonomy" id="1070528"/>
    <lineage>
        <taxon>unclassified sequences</taxon>
        <taxon>metagenomes</taxon>
        <taxon>organismal metagenomes</taxon>
    </lineage>
</organism>
<accession>A0A6M3J5M9</accession>
<gene>
    <name evidence="1" type="ORF">MM415B00496_0019</name>
</gene>
<proteinExistence type="predicted"/>
<dbReference type="AlphaFoldDB" id="A0A6M3J5M9"/>
<protein>
    <submittedName>
        <fullName evidence="1">Uncharacterized protein</fullName>
    </submittedName>
</protein>
<reference evidence="1" key="1">
    <citation type="submission" date="2020-03" db="EMBL/GenBank/DDBJ databases">
        <title>The deep terrestrial virosphere.</title>
        <authorList>
            <person name="Holmfeldt K."/>
            <person name="Nilsson E."/>
            <person name="Simone D."/>
            <person name="Lopez-Fernandez M."/>
            <person name="Wu X."/>
            <person name="de Brujin I."/>
            <person name="Lundin D."/>
            <person name="Andersson A."/>
            <person name="Bertilsson S."/>
            <person name="Dopson M."/>
        </authorList>
    </citation>
    <scope>NUCLEOTIDE SEQUENCE</scope>
    <source>
        <strain evidence="1">MM415B00496</strain>
    </source>
</reference>
<sequence>MIEYRAKVKLAKDAHEGLGEFDFSGLTKNIVYLTIGLVLKGQNDGSDSICFILKDDNGTIVRKGTSIFKIVQEIS</sequence>
<dbReference type="EMBL" id="MT141520">
    <property type="protein sequence ID" value="QJA64461.1"/>
    <property type="molecule type" value="Genomic_DNA"/>
</dbReference>
<name>A0A6M3J5M9_9ZZZZ</name>
<evidence type="ECO:0000313" key="1">
    <source>
        <dbReference type="EMBL" id="QJA64461.1"/>
    </source>
</evidence>